<sequence length="434" mass="46124">MIELSTSWELQGRRKLSDVLAIREVHLDELEFQGAGSPLTCDTSKEFTTPAVVLQPFLHPEFPSSGACCILIRLATHRRLRIVQLVVVSSSPHVDLVDRYGEPLAHVEGVCACPGTSCYVSTQLATTSDGETLFYCCSGRLSPHIECVVRFSETQNQKPLVIRHIGVYTTVIAADSLAETGEAHAQELIQLSSYVGSADQVTRGSWPRSHGSASSTSSGTAVLLPSPKPIGRTLQLSQSSSFATTTMPPTIQSNLSAWRTSSPQNSSLPDLCTQLLSNSFSNSPDDFWQPFAAALLTAVVRLAVRESVEQSSADSERVLRAVLADAMKAYVSPPAPAVDSATNSTAAESILAAGTTPSTAASTLPHGKILSGISQLSSNFDKLGASLKRQLDDISERISRLEALSHTSPTPANCDLSKATSGEEDRGKTASGDP</sequence>
<protein>
    <submittedName>
        <fullName evidence="2">Uncharacterized protein</fullName>
    </submittedName>
</protein>
<dbReference type="EMBL" id="GEEE01005297">
    <property type="protein sequence ID" value="JAP57928.1"/>
    <property type="molecule type" value="Transcribed_RNA"/>
</dbReference>
<dbReference type="AlphaFoldDB" id="A0A0X3Q2B5"/>
<proteinExistence type="predicted"/>
<feature type="region of interest" description="Disordered" evidence="1">
    <location>
        <begin position="403"/>
        <end position="434"/>
    </location>
</feature>
<accession>A0A0X3Q2B5</accession>
<reference evidence="2" key="1">
    <citation type="submission" date="2016-01" db="EMBL/GenBank/DDBJ databases">
        <title>Reference transcriptome for the parasite Schistocephalus solidus: insights into the molecular evolution of parasitism.</title>
        <authorList>
            <person name="Hebert F.O."/>
            <person name="Grambauer S."/>
            <person name="Barber I."/>
            <person name="Landry C.R."/>
            <person name="Aubin-Horth N."/>
        </authorList>
    </citation>
    <scope>NUCLEOTIDE SEQUENCE</scope>
</reference>
<dbReference type="EMBL" id="GEEE01018017">
    <property type="protein sequence ID" value="JAP45208.1"/>
    <property type="molecule type" value="Transcribed_RNA"/>
</dbReference>
<organism evidence="2">
    <name type="scientific">Schistocephalus solidus</name>
    <name type="common">Tapeworm</name>
    <dbReference type="NCBI Taxonomy" id="70667"/>
    <lineage>
        <taxon>Eukaryota</taxon>
        <taxon>Metazoa</taxon>
        <taxon>Spiralia</taxon>
        <taxon>Lophotrochozoa</taxon>
        <taxon>Platyhelminthes</taxon>
        <taxon>Cestoda</taxon>
        <taxon>Eucestoda</taxon>
        <taxon>Diphyllobothriidea</taxon>
        <taxon>Diphyllobothriidae</taxon>
        <taxon>Schistocephalus</taxon>
    </lineage>
</organism>
<name>A0A0X3Q2B5_SCHSO</name>
<gene>
    <name evidence="2" type="ORF">TR113539</name>
</gene>
<evidence type="ECO:0000256" key="1">
    <source>
        <dbReference type="SAM" id="MobiDB-lite"/>
    </source>
</evidence>
<evidence type="ECO:0000313" key="2">
    <source>
        <dbReference type="EMBL" id="JAP57928.1"/>
    </source>
</evidence>